<proteinExistence type="predicted"/>
<dbReference type="RefSeq" id="XP_046115248.1">
    <property type="nucleotide sequence ID" value="XM_046265843.1"/>
</dbReference>
<organism evidence="2 3">
    <name type="scientific">Emericellopsis atlantica</name>
    <dbReference type="NCBI Taxonomy" id="2614577"/>
    <lineage>
        <taxon>Eukaryota</taxon>
        <taxon>Fungi</taxon>
        <taxon>Dikarya</taxon>
        <taxon>Ascomycota</taxon>
        <taxon>Pezizomycotina</taxon>
        <taxon>Sordariomycetes</taxon>
        <taxon>Hypocreomycetidae</taxon>
        <taxon>Hypocreales</taxon>
        <taxon>Bionectriaceae</taxon>
        <taxon>Emericellopsis</taxon>
    </lineage>
</organism>
<evidence type="ECO:0000259" key="1">
    <source>
        <dbReference type="PROSITE" id="PS50234"/>
    </source>
</evidence>
<dbReference type="SUPFAM" id="SSF53300">
    <property type="entry name" value="vWA-like"/>
    <property type="match status" value="1"/>
</dbReference>
<dbReference type="Proteomes" id="UP000887229">
    <property type="component" value="Unassembled WGS sequence"/>
</dbReference>
<dbReference type="Pfam" id="PF14624">
    <property type="entry name" value="Vwaint"/>
    <property type="match status" value="1"/>
</dbReference>
<dbReference type="Pfam" id="PF00092">
    <property type="entry name" value="VWA"/>
    <property type="match status" value="1"/>
</dbReference>
<keyword evidence="3" id="KW-1185">Reference proteome</keyword>
<dbReference type="SMART" id="SM00327">
    <property type="entry name" value="VWA"/>
    <property type="match status" value="1"/>
</dbReference>
<dbReference type="PROSITE" id="PS50234">
    <property type="entry name" value="VWFA"/>
    <property type="match status" value="1"/>
</dbReference>
<feature type="domain" description="VWFA" evidence="1">
    <location>
        <begin position="30"/>
        <end position="216"/>
    </location>
</feature>
<dbReference type="OrthoDB" id="10264538at2759"/>
<evidence type="ECO:0000313" key="2">
    <source>
        <dbReference type="EMBL" id="KAG9251324.1"/>
    </source>
</evidence>
<protein>
    <submittedName>
        <fullName evidence="2">Hint-domain-containing protein</fullName>
    </submittedName>
</protein>
<accession>A0A9P8CL77</accession>
<dbReference type="Pfam" id="PF14623">
    <property type="entry name" value="Vint"/>
    <property type="match status" value="1"/>
</dbReference>
<comment type="caution">
    <text evidence="2">The sequence shown here is derived from an EMBL/GenBank/DDBJ whole genome shotgun (WGS) entry which is preliminary data.</text>
</comment>
<dbReference type="PANTHER" id="PTHR10579">
    <property type="entry name" value="CALCIUM-ACTIVATED CHLORIDE CHANNEL REGULATOR"/>
    <property type="match status" value="1"/>
</dbReference>
<dbReference type="AlphaFoldDB" id="A0A9P8CL77"/>
<dbReference type="PANTHER" id="PTHR10579:SF156">
    <property type="entry name" value="VWFA DOMAIN-CONTAINING PROTEIN"/>
    <property type="match status" value="1"/>
</dbReference>
<dbReference type="GeneID" id="70296746"/>
<dbReference type="InterPro" id="IPR036465">
    <property type="entry name" value="vWFA_dom_sf"/>
</dbReference>
<gene>
    <name evidence="2" type="ORF">F5Z01DRAFT_683386</name>
</gene>
<sequence>MHALPSRDALLVKIQPPKAPAQQVNHVPCDIVLVIDVSGSMGTDANVPGETESTGLNVLDLVKHAARTIIETLDEGDRLGVVTFQSRAQTVQGLTVMTEDNKKLTWDRIQTIHPSHATNLWHGLLHGLDVFKDGGGSSRVPSMMVLTDGMPNQMNPAAGFVAKLREMLPLPASISTFGFGYELESGLLKSIAEIGGGNYAFIPDAGMIGTVFVHAIANMQSTYAINTVLELEYAYPLAVNVSTGPTVDQQAPCEQGSHMRLRVPLGSLLYGQSKDVFLNVENARKKDAFVSEDNAVIKAKLLYEAVHLTPKAAEANEQVTLTAECSMIAESEIGADIVAYHESRARICEFLSSLFHLNKLEEHRAISRDNLPAKQEELEQLLEVLPAKKYSDEKNSSLITDLVGESPHGQVSLALKNAEYFQRWGRHYIPSLMNAHARQECNSFKDPGPLQYGTDSTLFVECRKRLDSAFDRLPPPEPAIPSFLGRPGKRSLLGKAMRTLAGSGPASISMSAYNNPCGVCFAASTPVGLASGRTVPIRKLQRGVKVQTPVGPRKVAVVLKTRVEGATLCRVNGVLVTPWHPISKDEKTWAFPASCAEGAARYTGSIYSIMLQRDNNARAHGIRVGGMWGVTLGHGLVKGSDVRAHAFFGDYNRVVKSLVQLGRENGALPDSKSALRKKGVVVGNGVSRDGRTGLVTGFSAA</sequence>
<dbReference type="InterPro" id="IPR036844">
    <property type="entry name" value="Hint_dom_sf"/>
</dbReference>
<dbReference type="InterPro" id="IPR039510">
    <property type="entry name" value="Vint_dom"/>
</dbReference>
<dbReference type="InterPro" id="IPR032838">
    <property type="entry name" value="Vwaint_dom"/>
</dbReference>
<reference evidence="2" key="1">
    <citation type="journal article" date="2021" name="IMA Fungus">
        <title>Genomic characterization of three marine fungi, including Emericellopsis atlantica sp. nov. with signatures of a generalist lifestyle and marine biomass degradation.</title>
        <authorList>
            <person name="Hagestad O.C."/>
            <person name="Hou L."/>
            <person name="Andersen J.H."/>
            <person name="Hansen E.H."/>
            <person name="Altermark B."/>
            <person name="Li C."/>
            <person name="Kuhnert E."/>
            <person name="Cox R.J."/>
            <person name="Crous P.W."/>
            <person name="Spatafora J.W."/>
            <person name="Lail K."/>
            <person name="Amirebrahimi M."/>
            <person name="Lipzen A."/>
            <person name="Pangilinan J."/>
            <person name="Andreopoulos W."/>
            <person name="Hayes R.D."/>
            <person name="Ng V."/>
            <person name="Grigoriev I.V."/>
            <person name="Jackson S.A."/>
            <person name="Sutton T.D.S."/>
            <person name="Dobson A.D.W."/>
            <person name="Rama T."/>
        </authorList>
    </citation>
    <scope>NUCLEOTIDE SEQUENCE</scope>
    <source>
        <strain evidence="2">TS7</strain>
    </source>
</reference>
<dbReference type="InterPro" id="IPR051266">
    <property type="entry name" value="CLCR"/>
</dbReference>
<dbReference type="InterPro" id="IPR002035">
    <property type="entry name" value="VWF_A"/>
</dbReference>
<dbReference type="EMBL" id="MU251269">
    <property type="protein sequence ID" value="KAG9251324.1"/>
    <property type="molecule type" value="Genomic_DNA"/>
</dbReference>
<name>A0A9P8CL77_9HYPO</name>
<evidence type="ECO:0000313" key="3">
    <source>
        <dbReference type="Proteomes" id="UP000887229"/>
    </source>
</evidence>
<dbReference type="Gene3D" id="3.40.50.410">
    <property type="entry name" value="von Willebrand factor, type A domain"/>
    <property type="match status" value="1"/>
</dbReference>
<dbReference type="SUPFAM" id="SSF51294">
    <property type="entry name" value="Hedgehog/intein (Hint) domain"/>
    <property type="match status" value="1"/>
</dbReference>